<accession>A0ABW5BCH8</accession>
<reference evidence="4" key="1">
    <citation type="journal article" date="2019" name="Int. J. Syst. Evol. Microbiol.">
        <title>The Global Catalogue of Microorganisms (GCM) 10K type strain sequencing project: providing services to taxonomists for standard genome sequencing and annotation.</title>
        <authorList>
            <consortium name="The Broad Institute Genomics Platform"/>
            <consortium name="The Broad Institute Genome Sequencing Center for Infectious Disease"/>
            <person name="Wu L."/>
            <person name="Ma J."/>
        </authorList>
    </citation>
    <scope>NUCLEOTIDE SEQUENCE [LARGE SCALE GENOMIC DNA]</scope>
    <source>
        <strain evidence="4">KCTC 19812</strain>
    </source>
</reference>
<evidence type="ECO:0000313" key="3">
    <source>
        <dbReference type="EMBL" id="MFD2203229.1"/>
    </source>
</evidence>
<proteinExistence type="predicted"/>
<feature type="transmembrane region" description="Helical" evidence="1">
    <location>
        <begin position="45"/>
        <end position="63"/>
    </location>
</feature>
<feature type="transmembrane region" description="Helical" evidence="1">
    <location>
        <begin position="120"/>
        <end position="139"/>
    </location>
</feature>
<feature type="domain" description="HTH LytTR-type" evidence="2">
    <location>
        <begin position="164"/>
        <end position="273"/>
    </location>
</feature>
<evidence type="ECO:0000259" key="2">
    <source>
        <dbReference type="PROSITE" id="PS50930"/>
    </source>
</evidence>
<dbReference type="Proteomes" id="UP001597414">
    <property type="component" value="Unassembled WGS sequence"/>
</dbReference>
<dbReference type="PANTHER" id="PTHR37299:SF1">
    <property type="entry name" value="STAGE 0 SPORULATION PROTEIN A HOMOLOG"/>
    <property type="match status" value="1"/>
</dbReference>
<keyword evidence="1" id="KW-0472">Membrane</keyword>
<dbReference type="InterPro" id="IPR007492">
    <property type="entry name" value="LytTR_DNA-bd_dom"/>
</dbReference>
<dbReference type="Pfam" id="PF04397">
    <property type="entry name" value="LytTR"/>
    <property type="match status" value="1"/>
</dbReference>
<protein>
    <submittedName>
        <fullName evidence="3">LytR/AlgR family response regulator transcription factor</fullName>
    </submittedName>
</protein>
<dbReference type="SMART" id="SM00850">
    <property type="entry name" value="LytTR"/>
    <property type="match status" value="1"/>
</dbReference>
<dbReference type="EMBL" id="JBHUIV010000025">
    <property type="protein sequence ID" value="MFD2203229.1"/>
    <property type="molecule type" value="Genomic_DNA"/>
</dbReference>
<gene>
    <name evidence="3" type="ORF">ACFSKV_16750</name>
</gene>
<dbReference type="InterPro" id="IPR046947">
    <property type="entry name" value="LytR-like"/>
</dbReference>
<dbReference type="RefSeq" id="WP_380805338.1">
    <property type="nucleotide sequence ID" value="NZ_JBHUIV010000025.1"/>
</dbReference>
<name>A0ABW5BCH8_9BACT</name>
<keyword evidence="1" id="KW-0812">Transmembrane</keyword>
<sequence>MEKVISKDQANRYRPDILVFLIAIPIINAINFHLTYANIAFNSFYIVRFVIDLLQGYAAWWIVRQLILWLDQKVPYFSAPARRISIQVVSTTFLGVFFIASTTEMLSILVKGEFAPLDFYTQDLLIISVWFLVINGYYIGMNFFREWQITVQASNREKSKDFGLTVKTGNKSLLVKFQEISCIRVDGDYIQLVDISNNRYYMDSSLDKIEKILPEMDFFRINRQILLHRQIVRGFKRIENGKLEVQLEIEDNTFPDLTISRTKAPAFRAWFMPKG</sequence>
<organism evidence="3 4">
    <name type="scientific">Shivajiella indica</name>
    <dbReference type="NCBI Taxonomy" id="872115"/>
    <lineage>
        <taxon>Bacteria</taxon>
        <taxon>Pseudomonadati</taxon>
        <taxon>Bacteroidota</taxon>
        <taxon>Cytophagia</taxon>
        <taxon>Cytophagales</taxon>
        <taxon>Cyclobacteriaceae</taxon>
        <taxon>Shivajiella</taxon>
    </lineage>
</organism>
<keyword evidence="4" id="KW-1185">Reference proteome</keyword>
<dbReference type="PANTHER" id="PTHR37299">
    <property type="entry name" value="TRANSCRIPTIONAL REGULATOR-RELATED"/>
    <property type="match status" value="1"/>
</dbReference>
<dbReference type="Gene3D" id="2.40.50.1020">
    <property type="entry name" value="LytTr DNA-binding domain"/>
    <property type="match status" value="1"/>
</dbReference>
<evidence type="ECO:0000256" key="1">
    <source>
        <dbReference type="SAM" id="Phobius"/>
    </source>
</evidence>
<evidence type="ECO:0000313" key="4">
    <source>
        <dbReference type="Proteomes" id="UP001597414"/>
    </source>
</evidence>
<comment type="caution">
    <text evidence="3">The sequence shown here is derived from an EMBL/GenBank/DDBJ whole genome shotgun (WGS) entry which is preliminary data.</text>
</comment>
<feature type="transmembrane region" description="Helical" evidence="1">
    <location>
        <begin position="17"/>
        <end position="39"/>
    </location>
</feature>
<keyword evidence="1" id="KW-1133">Transmembrane helix</keyword>
<feature type="transmembrane region" description="Helical" evidence="1">
    <location>
        <begin position="84"/>
        <end position="100"/>
    </location>
</feature>
<dbReference type="PROSITE" id="PS50930">
    <property type="entry name" value="HTH_LYTTR"/>
    <property type="match status" value="1"/>
</dbReference>